<evidence type="ECO:0000313" key="6">
    <source>
        <dbReference type="EMBL" id="PSR70883.1"/>
    </source>
</evidence>
<dbReference type="GO" id="GO:0016593">
    <property type="term" value="C:Cdc73/Paf1 complex"/>
    <property type="evidence" value="ECO:0007669"/>
    <property type="project" value="InterPro"/>
</dbReference>
<sequence>MHNVRRFLQDASYETSQDARSRAAAEGNLRPEDMIPIYRKRTAIDSSGRETESQIRYFIVDSTEALSKFGQDAWDRVICVMTTGQAWQFKPYKWNDPKILFHHELNLFSQIDPNRRHVDKSVVAQFWKTLDAWTMANKPWLMKT</sequence>
<dbReference type="Proteomes" id="UP000186601">
    <property type="component" value="Unassembled WGS sequence"/>
</dbReference>
<dbReference type="GO" id="GO:0006368">
    <property type="term" value="P:transcription elongation by RNA polymerase II"/>
    <property type="evidence" value="ECO:0007669"/>
    <property type="project" value="InterPro"/>
</dbReference>
<dbReference type="InterPro" id="IPR031336">
    <property type="entry name" value="CDC73_C"/>
</dbReference>
<dbReference type="GO" id="GO:0000993">
    <property type="term" value="F:RNA polymerase II complex binding"/>
    <property type="evidence" value="ECO:0007669"/>
    <property type="project" value="TreeGrafter"/>
</dbReference>
<keyword evidence="3" id="KW-0804">Transcription</keyword>
<dbReference type="Pfam" id="PF05179">
    <property type="entry name" value="CDC73_C"/>
    <property type="match status" value="1"/>
</dbReference>
<evidence type="ECO:0000313" key="7">
    <source>
        <dbReference type="Proteomes" id="UP000186601"/>
    </source>
</evidence>
<dbReference type="OrthoDB" id="2186602at2759"/>
<dbReference type="PANTHER" id="PTHR12466:SF8">
    <property type="entry name" value="PARAFIBROMIN"/>
    <property type="match status" value="1"/>
</dbReference>
<evidence type="ECO:0000256" key="1">
    <source>
        <dbReference type="ARBA" id="ARBA00004123"/>
    </source>
</evidence>
<dbReference type="STRING" id="98765.A0A2R6NEU7"/>
<comment type="similarity">
    <text evidence="2">Belongs to the CDC73 family.</text>
</comment>
<keyword evidence="7" id="KW-1185">Reference proteome</keyword>
<dbReference type="EMBL" id="MLYV02001305">
    <property type="protein sequence ID" value="PSR70883.1"/>
    <property type="molecule type" value="Genomic_DNA"/>
</dbReference>
<reference evidence="6 7" key="1">
    <citation type="submission" date="2018-02" db="EMBL/GenBank/DDBJ databases">
        <title>Genome sequence of the basidiomycete white-rot fungus Phlebia centrifuga.</title>
        <authorList>
            <person name="Granchi Z."/>
            <person name="Peng M."/>
            <person name="de Vries R.P."/>
            <person name="Hilden K."/>
            <person name="Makela M.R."/>
            <person name="Grigoriev I."/>
            <person name="Riley R."/>
        </authorList>
    </citation>
    <scope>NUCLEOTIDE SEQUENCE [LARGE SCALE GENOMIC DNA]</scope>
    <source>
        <strain evidence="6 7">FBCC195</strain>
    </source>
</reference>
<accession>A0A2R6NEU7</accession>
<protein>
    <recommendedName>
        <fullName evidence="5">Cell division control protein 73 C-terminal domain-containing protein</fullName>
    </recommendedName>
</protein>
<proteinExistence type="inferred from homology"/>
<dbReference type="Gene3D" id="3.40.50.11990">
    <property type="entry name" value="RNA polymerase II accessory factor, Cdc73 C-terminal domain"/>
    <property type="match status" value="1"/>
</dbReference>
<dbReference type="InterPro" id="IPR007852">
    <property type="entry name" value="Cdc73/Parafibromin"/>
</dbReference>
<evidence type="ECO:0000256" key="3">
    <source>
        <dbReference type="ARBA" id="ARBA00023163"/>
    </source>
</evidence>
<dbReference type="PANTHER" id="PTHR12466">
    <property type="entry name" value="CDC73 DOMAIN PROTEIN"/>
    <property type="match status" value="1"/>
</dbReference>
<dbReference type="AlphaFoldDB" id="A0A2R6NEU7"/>
<gene>
    <name evidence="6" type="ORF">PHLCEN_2v13245</name>
</gene>
<dbReference type="InterPro" id="IPR038103">
    <property type="entry name" value="CDC73_C_sf"/>
</dbReference>
<evidence type="ECO:0000256" key="2">
    <source>
        <dbReference type="ARBA" id="ARBA00010427"/>
    </source>
</evidence>
<name>A0A2R6NEU7_9APHY</name>
<comment type="caution">
    <text evidence="6">The sequence shown here is derived from an EMBL/GenBank/DDBJ whole genome shotgun (WGS) entry which is preliminary data.</text>
</comment>
<feature type="domain" description="Cell division control protein 73 C-terminal" evidence="5">
    <location>
        <begin position="1"/>
        <end position="106"/>
    </location>
</feature>
<dbReference type="GO" id="GO:0032968">
    <property type="term" value="P:positive regulation of transcription elongation by RNA polymerase II"/>
    <property type="evidence" value="ECO:0007669"/>
    <property type="project" value="TreeGrafter"/>
</dbReference>
<comment type="subcellular location">
    <subcellularLocation>
        <location evidence="1">Nucleus</location>
    </subcellularLocation>
</comment>
<evidence type="ECO:0000256" key="4">
    <source>
        <dbReference type="ARBA" id="ARBA00023242"/>
    </source>
</evidence>
<evidence type="ECO:0000259" key="5">
    <source>
        <dbReference type="Pfam" id="PF05179"/>
    </source>
</evidence>
<organism evidence="6 7">
    <name type="scientific">Hermanssonia centrifuga</name>
    <dbReference type="NCBI Taxonomy" id="98765"/>
    <lineage>
        <taxon>Eukaryota</taxon>
        <taxon>Fungi</taxon>
        <taxon>Dikarya</taxon>
        <taxon>Basidiomycota</taxon>
        <taxon>Agaricomycotina</taxon>
        <taxon>Agaricomycetes</taxon>
        <taxon>Polyporales</taxon>
        <taxon>Meruliaceae</taxon>
        <taxon>Hermanssonia</taxon>
    </lineage>
</organism>
<keyword evidence="4" id="KW-0539">Nucleus</keyword>